<dbReference type="Gene3D" id="1.20.120.50">
    <property type="entry name" value="Hemerythrin-like"/>
    <property type="match status" value="1"/>
</dbReference>
<evidence type="ECO:0000256" key="4">
    <source>
        <dbReference type="ARBA" id="ARBA00023004"/>
    </source>
</evidence>
<keyword evidence="3" id="KW-0479">Metal-binding</keyword>
<dbReference type="KEGG" id="shd:SUTH_03251"/>
<dbReference type="InterPro" id="IPR050669">
    <property type="entry name" value="Hemerythrin"/>
</dbReference>
<name>W0SHX6_9PROT</name>
<evidence type="ECO:0000313" key="7">
    <source>
        <dbReference type="Proteomes" id="UP000031637"/>
    </source>
</evidence>
<keyword evidence="2" id="KW-0561">Oxygen transport</keyword>
<evidence type="ECO:0000313" key="6">
    <source>
        <dbReference type="EMBL" id="BAO31024.1"/>
    </source>
</evidence>
<dbReference type="PROSITE" id="PS00550">
    <property type="entry name" value="HEMERYTHRINS"/>
    <property type="match status" value="1"/>
</dbReference>
<dbReference type="Pfam" id="PF01814">
    <property type="entry name" value="Hemerythrin"/>
    <property type="match status" value="1"/>
</dbReference>
<dbReference type="NCBIfam" id="TIGR02481">
    <property type="entry name" value="hemeryth_dom"/>
    <property type="match status" value="1"/>
</dbReference>
<dbReference type="PANTHER" id="PTHR37164:SF1">
    <property type="entry name" value="BACTERIOHEMERYTHRIN"/>
    <property type="match status" value="1"/>
</dbReference>
<feature type="domain" description="Hemerythrin-like" evidence="5">
    <location>
        <begin position="14"/>
        <end position="125"/>
    </location>
</feature>
<dbReference type="STRING" id="1223802.SUTH_03251"/>
<evidence type="ECO:0000256" key="3">
    <source>
        <dbReference type="ARBA" id="ARBA00022723"/>
    </source>
</evidence>
<dbReference type="InterPro" id="IPR035938">
    <property type="entry name" value="Hemerythrin-like_sf"/>
</dbReference>
<dbReference type="AlphaFoldDB" id="W0SHX6"/>
<dbReference type="Proteomes" id="UP000031637">
    <property type="component" value="Chromosome"/>
</dbReference>
<protein>
    <submittedName>
        <fullName evidence="6">Putative hemerythrin-like protein</fullName>
    </submittedName>
</protein>
<dbReference type="SUPFAM" id="SSF47188">
    <property type="entry name" value="Hemerythrin-like"/>
    <property type="match status" value="1"/>
</dbReference>
<evidence type="ECO:0000256" key="1">
    <source>
        <dbReference type="ARBA" id="ARBA00010587"/>
    </source>
</evidence>
<dbReference type="EMBL" id="AP012547">
    <property type="protein sequence ID" value="BAO31024.1"/>
    <property type="molecule type" value="Genomic_DNA"/>
</dbReference>
<dbReference type="GO" id="GO:0005344">
    <property type="term" value="F:oxygen carrier activity"/>
    <property type="evidence" value="ECO:0007669"/>
    <property type="project" value="UniProtKB-KW"/>
</dbReference>
<accession>W0SHX6</accession>
<organism evidence="6 7">
    <name type="scientific">Sulfuritalea hydrogenivorans sk43H</name>
    <dbReference type="NCBI Taxonomy" id="1223802"/>
    <lineage>
        <taxon>Bacteria</taxon>
        <taxon>Pseudomonadati</taxon>
        <taxon>Pseudomonadota</taxon>
        <taxon>Betaproteobacteria</taxon>
        <taxon>Nitrosomonadales</taxon>
        <taxon>Sterolibacteriaceae</taxon>
        <taxon>Sulfuritalea</taxon>
    </lineage>
</organism>
<keyword evidence="2" id="KW-0813">Transport</keyword>
<dbReference type="NCBIfam" id="NF033749">
    <property type="entry name" value="bact_hemeryth"/>
    <property type="match status" value="1"/>
</dbReference>
<dbReference type="InterPro" id="IPR016131">
    <property type="entry name" value="Haemerythrin_Fe_BS"/>
</dbReference>
<dbReference type="CDD" id="cd12107">
    <property type="entry name" value="Hemerythrin"/>
    <property type="match status" value="1"/>
</dbReference>
<sequence length="139" mass="15668">MGPPPNWADNLLIGIHEIDLQHRVLFDVVARLELAISSDDKWSAVHFALVELTNFVNIHFAVEEALLRLHDYPDMEAHVAEHRKFCADLAEIKGHSIREDISVEMTALVKNWLVSHIGGADRAYVQHLRSAAIVYVPVS</sequence>
<evidence type="ECO:0000256" key="2">
    <source>
        <dbReference type="ARBA" id="ARBA00022621"/>
    </source>
</evidence>
<dbReference type="InterPro" id="IPR012312">
    <property type="entry name" value="Hemerythrin-like"/>
</dbReference>
<reference evidence="6 7" key="1">
    <citation type="journal article" date="2014" name="Syst. Appl. Microbiol.">
        <title>Complete genomes of freshwater sulfur oxidizers Sulfuricella denitrificans skB26 and Sulfuritalea hydrogenivorans sk43H: genetic insights into the sulfur oxidation pathway of betaproteobacteria.</title>
        <authorList>
            <person name="Watanabe T."/>
            <person name="Kojima H."/>
            <person name="Fukui M."/>
        </authorList>
    </citation>
    <scope>NUCLEOTIDE SEQUENCE [LARGE SCALE GENOMIC DNA]</scope>
    <source>
        <strain evidence="6">DSM22779</strain>
    </source>
</reference>
<keyword evidence="4" id="KW-0408">Iron</keyword>
<dbReference type="HOGENOM" id="CLU_086902_2_2_4"/>
<dbReference type="InterPro" id="IPR012827">
    <property type="entry name" value="Hemerythrin_metal-bd"/>
</dbReference>
<proteinExistence type="inferred from homology"/>
<dbReference type="GO" id="GO:0046872">
    <property type="term" value="F:metal ion binding"/>
    <property type="evidence" value="ECO:0007669"/>
    <property type="project" value="UniProtKB-KW"/>
</dbReference>
<dbReference type="PANTHER" id="PTHR37164">
    <property type="entry name" value="BACTERIOHEMERYTHRIN"/>
    <property type="match status" value="1"/>
</dbReference>
<keyword evidence="7" id="KW-1185">Reference proteome</keyword>
<gene>
    <name evidence="6" type="ORF">SUTH_03251</name>
</gene>
<comment type="similarity">
    <text evidence="1">Belongs to the hemerythrin family.</text>
</comment>
<evidence type="ECO:0000259" key="5">
    <source>
        <dbReference type="Pfam" id="PF01814"/>
    </source>
</evidence>